<dbReference type="InterPro" id="IPR036413">
    <property type="entry name" value="YaeB-like_sf"/>
</dbReference>
<dbReference type="EMBL" id="FOSZ01000005">
    <property type="protein sequence ID" value="SFL10059.1"/>
    <property type="molecule type" value="Genomic_DNA"/>
</dbReference>
<organism evidence="4 5">
    <name type="scientific">Shimia haliotis</name>
    <dbReference type="NCBI Taxonomy" id="1280847"/>
    <lineage>
        <taxon>Bacteria</taxon>
        <taxon>Pseudomonadati</taxon>
        <taxon>Pseudomonadota</taxon>
        <taxon>Alphaproteobacteria</taxon>
        <taxon>Rhodobacterales</taxon>
        <taxon>Roseobacteraceae</taxon>
    </lineage>
</organism>
<dbReference type="PANTHER" id="PTHR12818:SF0">
    <property type="entry name" value="TRNA (ADENINE(37)-N6)-METHYLTRANSFERASE"/>
    <property type="match status" value="1"/>
</dbReference>
<dbReference type="PROSITE" id="PS51668">
    <property type="entry name" value="TSAA_2"/>
    <property type="match status" value="1"/>
</dbReference>
<dbReference type="RefSeq" id="WP_212611541.1">
    <property type="nucleotide sequence ID" value="NZ_FOSZ01000005.1"/>
</dbReference>
<reference evidence="5" key="1">
    <citation type="submission" date="2016-10" db="EMBL/GenBank/DDBJ databases">
        <authorList>
            <person name="Varghese N."/>
            <person name="Submissions S."/>
        </authorList>
    </citation>
    <scope>NUCLEOTIDE SEQUENCE [LARGE SCALE GENOMIC DNA]</scope>
    <source>
        <strain evidence="5">DSM 28453</strain>
    </source>
</reference>
<dbReference type="AlphaFoldDB" id="A0A1I4EXQ6"/>
<name>A0A1I4EXQ6_9RHOB</name>
<dbReference type="STRING" id="1280847.SAMN04488036_10537"/>
<sequence length="160" mass="17687">MMEPEIREGETQLGFDPLERVDAQIRFIGRIRTPWARGDCPKNVTRARDSGKGATVELELAFVQGLTGLEVGQGILLFYWMHQARRDLITQRPRHRDEACGTFALRSPNRVNPISLAAVRITSLDLEAGRIGIDAIDCFDGTPLVDIKPSAPAVDVPPVL</sequence>
<feature type="domain" description="TsaA-like" evidence="3">
    <location>
        <begin position="25"/>
        <end position="159"/>
    </location>
</feature>
<dbReference type="Pfam" id="PF01980">
    <property type="entry name" value="TrmO_N"/>
    <property type="match status" value="1"/>
</dbReference>
<keyword evidence="4" id="KW-0489">Methyltransferase</keyword>
<accession>A0A1I4EXQ6</accession>
<keyword evidence="1" id="KW-0949">S-adenosyl-L-methionine</keyword>
<evidence type="ECO:0000256" key="1">
    <source>
        <dbReference type="ARBA" id="ARBA00022691"/>
    </source>
</evidence>
<evidence type="ECO:0000313" key="5">
    <source>
        <dbReference type="Proteomes" id="UP000198851"/>
    </source>
</evidence>
<dbReference type="Gene3D" id="2.40.30.70">
    <property type="entry name" value="YaeB-like"/>
    <property type="match status" value="1"/>
</dbReference>
<evidence type="ECO:0000256" key="2">
    <source>
        <dbReference type="ARBA" id="ARBA00033753"/>
    </source>
</evidence>
<dbReference type="GO" id="GO:0008168">
    <property type="term" value="F:methyltransferase activity"/>
    <property type="evidence" value="ECO:0007669"/>
    <property type="project" value="UniProtKB-KW"/>
</dbReference>
<dbReference type="Proteomes" id="UP000198851">
    <property type="component" value="Unassembled WGS sequence"/>
</dbReference>
<gene>
    <name evidence="4" type="ORF">SAMN04488036_10537</name>
</gene>
<keyword evidence="5" id="KW-1185">Reference proteome</keyword>
<dbReference type="PANTHER" id="PTHR12818">
    <property type="entry name" value="TRNA (ADENINE(37)-N6)-METHYLTRANSFERASE"/>
    <property type="match status" value="1"/>
</dbReference>
<dbReference type="InterPro" id="IPR023370">
    <property type="entry name" value="TrmO-like_N"/>
</dbReference>
<evidence type="ECO:0000313" key="4">
    <source>
        <dbReference type="EMBL" id="SFL10059.1"/>
    </source>
</evidence>
<dbReference type="InterPro" id="IPR040372">
    <property type="entry name" value="YaeB-like"/>
</dbReference>
<dbReference type="InterPro" id="IPR036414">
    <property type="entry name" value="YaeB_N_sf"/>
</dbReference>
<evidence type="ECO:0000259" key="3">
    <source>
        <dbReference type="PROSITE" id="PS51668"/>
    </source>
</evidence>
<keyword evidence="4" id="KW-0808">Transferase</keyword>
<dbReference type="SUPFAM" id="SSF118196">
    <property type="entry name" value="YaeB-like"/>
    <property type="match status" value="1"/>
</dbReference>
<protein>
    <submittedName>
        <fullName evidence="4">tRNA-Thr(GGU) m(6)t(6)A37 methyltransferase TsaA</fullName>
    </submittedName>
</protein>
<proteinExistence type="inferred from homology"/>
<dbReference type="GO" id="GO:0032259">
    <property type="term" value="P:methylation"/>
    <property type="evidence" value="ECO:0007669"/>
    <property type="project" value="UniProtKB-KW"/>
</dbReference>
<comment type="similarity">
    <text evidence="2">Belongs to the tRNA methyltransferase O family.</text>
</comment>